<keyword evidence="1" id="KW-0472">Membrane</keyword>
<dbReference type="OrthoDB" id="9895978at2"/>
<dbReference type="Proteomes" id="UP000320735">
    <property type="component" value="Unassembled WGS sequence"/>
</dbReference>
<reference evidence="2 3" key="1">
    <citation type="submission" date="2019-02" db="EMBL/GenBank/DDBJ databases">
        <title>Deep-cultivation of Planctomycetes and their phenomic and genomic characterization uncovers novel biology.</title>
        <authorList>
            <person name="Wiegand S."/>
            <person name="Jogler M."/>
            <person name="Boedeker C."/>
            <person name="Pinto D."/>
            <person name="Vollmers J."/>
            <person name="Rivas-Marin E."/>
            <person name="Kohn T."/>
            <person name="Peeters S.H."/>
            <person name="Heuer A."/>
            <person name="Rast P."/>
            <person name="Oberbeckmann S."/>
            <person name="Bunk B."/>
            <person name="Jeske O."/>
            <person name="Meyerdierks A."/>
            <person name="Storesund J.E."/>
            <person name="Kallscheuer N."/>
            <person name="Luecker S."/>
            <person name="Lage O.M."/>
            <person name="Pohl T."/>
            <person name="Merkel B.J."/>
            <person name="Hornburger P."/>
            <person name="Mueller R.-W."/>
            <person name="Bruemmer F."/>
            <person name="Labrenz M."/>
            <person name="Spormann A.M."/>
            <person name="Op Den Camp H."/>
            <person name="Overmann J."/>
            <person name="Amann R."/>
            <person name="Jetten M.S.M."/>
            <person name="Mascher T."/>
            <person name="Medema M.H."/>
            <person name="Devos D.P."/>
            <person name="Kaster A.-K."/>
            <person name="Ovreas L."/>
            <person name="Rohde M."/>
            <person name="Galperin M.Y."/>
            <person name="Jogler C."/>
        </authorList>
    </citation>
    <scope>NUCLEOTIDE SEQUENCE [LARGE SCALE GENOMIC DNA]</scope>
    <source>
        <strain evidence="2 3">CA54</strain>
    </source>
</reference>
<keyword evidence="1" id="KW-1133">Transmembrane helix</keyword>
<gene>
    <name evidence="2" type="ORF">CA54_44010</name>
</gene>
<feature type="transmembrane region" description="Helical" evidence="1">
    <location>
        <begin position="112"/>
        <end position="130"/>
    </location>
</feature>
<keyword evidence="3" id="KW-1185">Reference proteome</keyword>
<feature type="transmembrane region" description="Helical" evidence="1">
    <location>
        <begin position="31"/>
        <end position="50"/>
    </location>
</feature>
<evidence type="ECO:0000313" key="3">
    <source>
        <dbReference type="Proteomes" id="UP000320735"/>
    </source>
</evidence>
<keyword evidence="1" id="KW-0812">Transmembrane</keyword>
<dbReference type="EMBL" id="SJPP01000002">
    <property type="protein sequence ID" value="TWU09161.1"/>
    <property type="molecule type" value="Genomic_DNA"/>
</dbReference>
<sequence>MAINRWYFSILQLLIYMGTFLYWKWYPSRMAFVVGGVVSVSVMSLLLVFAARRKYFVNRVDLCLHVLVIVDIGLESLMYEVLRFAVAMNWMSGEASVGAFDETAAMFHNNHNFYMCALFFAVVIGGHHWFRHESEATQIVDRQNGGPVTTGK</sequence>
<accession>A0A5C6BCC8</accession>
<feature type="transmembrane region" description="Helical" evidence="1">
    <location>
        <begin position="7"/>
        <end position="25"/>
    </location>
</feature>
<proteinExistence type="predicted"/>
<dbReference type="RefSeq" id="WP_146372898.1">
    <property type="nucleotide sequence ID" value="NZ_SJPP01000002.1"/>
</dbReference>
<name>A0A5C6BCC8_9PLAN</name>
<organism evidence="2 3">
    <name type="scientific">Symmachiella macrocystis</name>
    <dbReference type="NCBI Taxonomy" id="2527985"/>
    <lineage>
        <taxon>Bacteria</taxon>
        <taxon>Pseudomonadati</taxon>
        <taxon>Planctomycetota</taxon>
        <taxon>Planctomycetia</taxon>
        <taxon>Planctomycetales</taxon>
        <taxon>Planctomycetaceae</taxon>
        <taxon>Symmachiella</taxon>
    </lineage>
</organism>
<dbReference type="AlphaFoldDB" id="A0A5C6BCC8"/>
<protein>
    <submittedName>
        <fullName evidence="2">Uncharacterized protein</fullName>
    </submittedName>
</protein>
<feature type="transmembrane region" description="Helical" evidence="1">
    <location>
        <begin position="62"/>
        <end position="82"/>
    </location>
</feature>
<evidence type="ECO:0000313" key="2">
    <source>
        <dbReference type="EMBL" id="TWU09161.1"/>
    </source>
</evidence>
<comment type="caution">
    <text evidence="2">The sequence shown here is derived from an EMBL/GenBank/DDBJ whole genome shotgun (WGS) entry which is preliminary data.</text>
</comment>
<evidence type="ECO:0000256" key="1">
    <source>
        <dbReference type="SAM" id="Phobius"/>
    </source>
</evidence>